<evidence type="ECO:0000256" key="1">
    <source>
        <dbReference type="ARBA" id="ARBA00004496"/>
    </source>
</evidence>
<dbReference type="PANTHER" id="PTHR46630:SF1">
    <property type="entry name" value="TETRATRICOPEPTIDE REPEAT PROTEIN 29"/>
    <property type="match status" value="1"/>
</dbReference>
<evidence type="ECO:0000256" key="2">
    <source>
        <dbReference type="ARBA" id="ARBA00022490"/>
    </source>
</evidence>
<keyword evidence="3" id="KW-0677">Repeat</keyword>
<reference evidence="6 7" key="1">
    <citation type="submission" date="2014-04" db="EMBL/GenBank/DDBJ databases">
        <authorList>
            <consortium name="DOE Joint Genome Institute"/>
            <person name="Kuo A."/>
            <person name="Girlanda M."/>
            <person name="Perotto S."/>
            <person name="Kohler A."/>
            <person name="Nagy L.G."/>
            <person name="Floudas D."/>
            <person name="Copeland A."/>
            <person name="Barry K.W."/>
            <person name="Cichocki N."/>
            <person name="Veneault-Fourrey C."/>
            <person name="LaButti K."/>
            <person name="Lindquist E.A."/>
            <person name="Lipzen A."/>
            <person name="Lundell T."/>
            <person name="Morin E."/>
            <person name="Murat C."/>
            <person name="Sun H."/>
            <person name="Tunlid A."/>
            <person name="Henrissat B."/>
            <person name="Grigoriev I.V."/>
            <person name="Hibbett D.S."/>
            <person name="Martin F."/>
            <person name="Nordberg H.P."/>
            <person name="Cantor M.N."/>
            <person name="Hua S.X."/>
        </authorList>
    </citation>
    <scope>NUCLEOTIDE SEQUENCE [LARGE SCALE GENOMIC DNA]</scope>
    <source>
        <strain evidence="6 7">MUT 4182</strain>
    </source>
</reference>
<dbReference type="SMART" id="SM00028">
    <property type="entry name" value="TPR"/>
    <property type="match status" value="6"/>
</dbReference>
<keyword evidence="4" id="KW-0802">TPR repeat</keyword>
<evidence type="ECO:0000313" key="6">
    <source>
        <dbReference type="EMBL" id="KIO23528.1"/>
    </source>
</evidence>
<proteinExistence type="predicted"/>
<dbReference type="SUPFAM" id="SSF48452">
    <property type="entry name" value="TPR-like"/>
    <property type="match status" value="2"/>
</dbReference>
<dbReference type="InterPro" id="IPR011990">
    <property type="entry name" value="TPR-like_helical_dom_sf"/>
</dbReference>
<accession>A0A0C3KQ69</accession>
<dbReference type="PANTHER" id="PTHR46630">
    <property type="entry name" value="TETRATRICOPEPTIDE REPEAT PROTEIN 29"/>
    <property type="match status" value="1"/>
</dbReference>
<dbReference type="Gene3D" id="1.10.510.10">
    <property type="entry name" value="Transferase(Phosphotransferase) domain 1"/>
    <property type="match status" value="1"/>
</dbReference>
<dbReference type="InterPro" id="IPR051476">
    <property type="entry name" value="Bac_ResReg_Asp_Phosphatase"/>
</dbReference>
<dbReference type="OrthoDB" id="286233at2759"/>
<dbReference type="InterPro" id="IPR019734">
    <property type="entry name" value="TPR_rpt"/>
</dbReference>
<evidence type="ECO:0000313" key="7">
    <source>
        <dbReference type="Proteomes" id="UP000054248"/>
    </source>
</evidence>
<sequence length="491" mass="55453">MGDLPYQGTSADYAIMAKIFESTLPQVDGASRLSDCLQVWDLMIRCWNSEPEQRPTAKMCKTTVTYLPRCTPTPANADHQIRRAELLENLSDLEIWKGSLGKSLVYLEEALLLYQGEADSRGIASILQKQAVAAFRHEDYDKAREKAIAALELFKNLNNPLGVADASLWLGRSLATQRKFYEALPVLEESLSIYRMHENDVGAAHCLERIGAIQTVCSEKEKALLTLDEAVTVASRSGDRLGVARALRSLARVHECLGDFAKATTTYSEASRIARSIGWELGMLNCLGLTVSIKMRLGDYCEAEDLIRGSISIAQQGGLRRLQAASLWELGKYFQKRSKLNEATAPLEESCLLYQKLSFQDMAKRVASTLVEVKSSQGDWNRTLFWHDHIIAMCRSQRKYKEVADHLELKSRTLVKAQRYDEAALHLEAAIVTYQENKSSWDWELRKLCAIPKTVMKWERRLPYMKKLQRRLPHLVTASLKLPIPTGHGEF</sequence>
<protein>
    <recommendedName>
        <fullName evidence="5">Tetratricopeptide repeat protein 29</fullName>
    </recommendedName>
</protein>
<evidence type="ECO:0000256" key="5">
    <source>
        <dbReference type="ARBA" id="ARBA00040665"/>
    </source>
</evidence>
<dbReference type="HOGENOM" id="CLU_042955_0_0_1"/>
<dbReference type="GO" id="GO:0005929">
    <property type="term" value="C:cilium"/>
    <property type="evidence" value="ECO:0007669"/>
    <property type="project" value="TreeGrafter"/>
</dbReference>
<dbReference type="Pfam" id="PF13432">
    <property type="entry name" value="TPR_16"/>
    <property type="match status" value="1"/>
</dbReference>
<dbReference type="GO" id="GO:0003341">
    <property type="term" value="P:cilium movement"/>
    <property type="evidence" value="ECO:0007669"/>
    <property type="project" value="TreeGrafter"/>
</dbReference>
<keyword evidence="7" id="KW-1185">Reference proteome</keyword>
<organism evidence="6 7">
    <name type="scientific">Tulasnella calospora MUT 4182</name>
    <dbReference type="NCBI Taxonomy" id="1051891"/>
    <lineage>
        <taxon>Eukaryota</taxon>
        <taxon>Fungi</taxon>
        <taxon>Dikarya</taxon>
        <taxon>Basidiomycota</taxon>
        <taxon>Agaricomycotina</taxon>
        <taxon>Agaricomycetes</taxon>
        <taxon>Cantharellales</taxon>
        <taxon>Tulasnellaceae</taxon>
        <taxon>Tulasnella</taxon>
    </lineage>
</organism>
<evidence type="ECO:0000256" key="4">
    <source>
        <dbReference type="ARBA" id="ARBA00022803"/>
    </source>
</evidence>
<dbReference type="AlphaFoldDB" id="A0A0C3KQ69"/>
<dbReference type="EMBL" id="KN823082">
    <property type="protein sequence ID" value="KIO23528.1"/>
    <property type="molecule type" value="Genomic_DNA"/>
</dbReference>
<name>A0A0C3KQ69_9AGAM</name>
<dbReference type="STRING" id="1051891.A0A0C3KQ69"/>
<dbReference type="Pfam" id="PF13424">
    <property type="entry name" value="TPR_12"/>
    <property type="match status" value="1"/>
</dbReference>
<dbReference type="Gene3D" id="1.25.40.10">
    <property type="entry name" value="Tetratricopeptide repeat domain"/>
    <property type="match status" value="1"/>
</dbReference>
<keyword evidence="2" id="KW-0963">Cytoplasm</keyword>
<comment type="subcellular location">
    <subcellularLocation>
        <location evidence="1">Cytoplasm</location>
    </subcellularLocation>
</comment>
<reference evidence="7" key="2">
    <citation type="submission" date="2015-01" db="EMBL/GenBank/DDBJ databases">
        <title>Evolutionary Origins and Diversification of the Mycorrhizal Mutualists.</title>
        <authorList>
            <consortium name="DOE Joint Genome Institute"/>
            <consortium name="Mycorrhizal Genomics Consortium"/>
            <person name="Kohler A."/>
            <person name="Kuo A."/>
            <person name="Nagy L.G."/>
            <person name="Floudas D."/>
            <person name="Copeland A."/>
            <person name="Barry K.W."/>
            <person name="Cichocki N."/>
            <person name="Veneault-Fourrey C."/>
            <person name="LaButti K."/>
            <person name="Lindquist E.A."/>
            <person name="Lipzen A."/>
            <person name="Lundell T."/>
            <person name="Morin E."/>
            <person name="Murat C."/>
            <person name="Riley R."/>
            <person name="Ohm R."/>
            <person name="Sun H."/>
            <person name="Tunlid A."/>
            <person name="Henrissat B."/>
            <person name="Grigoriev I.V."/>
            <person name="Hibbett D.S."/>
            <person name="Martin F."/>
        </authorList>
    </citation>
    <scope>NUCLEOTIDE SEQUENCE [LARGE SCALE GENOMIC DNA]</scope>
    <source>
        <strain evidence="7">MUT 4182</strain>
    </source>
</reference>
<dbReference type="GO" id="GO:0005737">
    <property type="term" value="C:cytoplasm"/>
    <property type="evidence" value="ECO:0007669"/>
    <property type="project" value="UniProtKB-SubCell"/>
</dbReference>
<gene>
    <name evidence="6" type="ORF">M407DRAFT_26981</name>
</gene>
<evidence type="ECO:0000256" key="3">
    <source>
        <dbReference type="ARBA" id="ARBA00022737"/>
    </source>
</evidence>
<dbReference type="Proteomes" id="UP000054248">
    <property type="component" value="Unassembled WGS sequence"/>
</dbReference>